<dbReference type="SUPFAM" id="SSF159672">
    <property type="entry name" value="CbiG N-terminal domain-like"/>
    <property type="match status" value="1"/>
</dbReference>
<evidence type="ECO:0000313" key="4">
    <source>
        <dbReference type="Proteomes" id="UP000317155"/>
    </source>
</evidence>
<accession>A0A550J3H8</accession>
<evidence type="ECO:0000313" key="3">
    <source>
        <dbReference type="EMBL" id="TRO77787.1"/>
    </source>
</evidence>
<feature type="domain" description="Cobalamin synthesis G N-terminal" evidence="2">
    <location>
        <begin position="48"/>
        <end position="128"/>
    </location>
</feature>
<dbReference type="Gene3D" id="3.30.420.180">
    <property type="entry name" value="CobE/GbiG C-terminal domain"/>
    <property type="match status" value="1"/>
</dbReference>
<dbReference type="InterPro" id="IPR036518">
    <property type="entry name" value="CobE/GbiG_C_sf"/>
</dbReference>
<dbReference type="PANTHER" id="PTHR37477:SF1">
    <property type="entry name" value="COBALT-PRECORRIN-5A HYDROLASE"/>
    <property type="match status" value="1"/>
</dbReference>
<dbReference type="PANTHER" id="PTHR37477">
    <property type="entry name" value="COBALT-PRECORRIN-5A HYDROLASE"/>
    <property type="match status" value="1"/>
</dbReference>
<dbReference type="Pfam" id="PF01890">
    <property type="entry name" value="CbiG_C"/>
    <property type="match status" value="1"/>
</dbReference>
<comment type="caution">
    <text evidence="3">The sequence shown here is derived from an EMBL/GenBank/DDBJ whole genome shotgun (WGS) entry which is preliminary data.</text>
</comment>
<dbReference type="InterPro" id="IPR021744">
    <property type="entry name" value="CbiG_N"/>
</dbReference>
<organism evidence="3 4">
    <name type="scientific">Trichloromonas acetexigens</name>
    <dbReference type="NCBI Taxonomy" id="38815"/>
    <lineage>
        <taxon>Bacteria</taxon>
        <taxon>Pseudomonadati</taxon>
        <taxon>Thermodesulfobacteriota</taxon>
        <taxon>Desulfuromonadia</taxon>
        <taxon>Desulfuromonadales</taxon>
        <taxon>Trichloromonadaceae</taxon>
        <taxon>Trichloromonas</taxon>
    </lineage>
</organism>
<protein>
    <submittedName>
        <fullName evidence="3">Cobalamin biosynthesis protein CbiG</fullName>
    </submittedName>
</protein>
<name>A0A550J3H8_9BACT</name>
<dbReference type="GO" id="GO:0009236">
    <property type="term" value="P:cobalamin biosynthetic process"/>
    <property type="evidence" value="ECO:0007669"/>
    <property type="project" value="InterPro"/>
</dbReference>
<sequence>MSTAVITFSPEGLKVMQRIAAGMQVDQYLHQAIEAPQGVHVFERVFALTEEIFRRYQALVYVAPCGVAVRAIAPLVNHKLKDPAVICLDVGSRHAVSLLSGHEGGANQLAINIANLTGAEPVISTTTEAVKTLTIGIGCRKGKSADEICKAVRAALAMVGRTLEEVRYLATADVKAWEPGLLQASRELQIPLRILDSEQIRISSLPFVESEFVQKKVNLPAVAEPAALLAGRRTSLILKKTAFNGITVAIARENCSSLA</sequence>
<evidence type="ECO:0000259" key="2">
    <source>
        <dbReference type="Pfam" id="PF11760"/>
    </source>
</evidence>
<dbReference type="Proteomes" id="UP000317155">
    <property type="component" value="Unassembled WGS sequence"/>
</dbReference>
<proteinExistence type="predicted"/>
<dbReference type="EMBL" id="VJVV01000024">
    <property type="protein sequence ID" value="TRO77787.1"/>
    <property type="molecule type" value="Genomic_DNA"/>
</dbReference>
<dbReference type="Pfam" id="PF11760">
    <property type="entry name" value="CbiG_N"/>
    <property type="match status" value="1"/>
</dbReference>
<dbReference type="OrthoDB" id="9781023at2"/>
<dbReference type="AlphaFoldDB" id="A0A550J3H8"/>
<dbReference type="InterPro" id="IPR038029">
    <property type="entry name" value="GbiG_N_sf"/>
</dbReference>
<dbReference type="SUPFAM" id="SSF159664">
    <property type="entry name" value="CobE/GbiG C-terminal domain-like"/>
    <property type="match status" value="1"/>
</dbReference>
<dbReference type="InterPro" id="IPR002750">
    <property type="entry name" value="CobE/GbiG_C"/>
</dbReference>
<gene>
    <name evidence="3" type="ORF">FL622_17020</name>
</gene>
<dbReference type="Gene3D" id="3.40.50.11220">
    <property type="match status" value="1"/>
</dbReference>
<feature type="domain" description="CobE/GbiG C-terminal" evidence="1">
    <location>
        <begin position="133"/>
        <end position="251"/>
    </location>
</feature>
<keyword evidence="4" id="KW-1185">Reference proteome</keyword>
<dbReference type="InterPro" id="IPR052553">
    <property type="entry name" value="CbiG_hydrolase"/>
</dbReference>
<reference evidence="3 4" key="1">
    <citation type="submission" date="2019-07" db="EMBL/GenBank/DDBJ databases">
        <title>Insights of Desulfuromonas acetexigens electromicrobiology.</title>
        <authorList>
            <person name="Katuri K."/>
            <person name="Sapireddy V."/>
            <person name="Shaw D.R."/>
            <person name="Saikaly P."/>
        </authorList>
    </citation>
    <scope>NUCLEOTIDE SEQUENCE [LARGE SCALE GENOMIC DNA]</scope>
    <source>
        <strain evidence="3 4">2873</strain>
    </source>
</reference>
<evidence type="ECO:0000259" key="1">
    <source>
        <dbReference type="Pfam" id="PF01890"/>
    </source>
</evidence>
<dbReference type="RefSeq" id="WP_092056540.1">
    <property type="nucleotide sequence ID" value="NZ_FOJJ01000017.1"/>
</dbReference>